<feature type="transmembrane region" description="Helical" evidence="7">
    <location>
        <begin position="718"/>
        <end position="742"/>
    </location>
</feature>
<dbReference type="Pfam" id="PF12704">
    <property type="entry name" value="MacB_PCD"/>
    <property type="match status" value="1"/>
</dbReference>
<sequence precursor="true">MNIVNRLTLRHLKLNKRRTLVTIIGVIIAVAMITAVTTLGVSFLDLFIRDEINEYGEWHIVYYNVNTEQISAIKEDKNTEAVILSKNIGNAVLEEKSHEKKLYLSIQAYNQTGFEKLPITLISGRFPKEESEIVVSEEIIKKGKMNIQIGDEVTLDIGEIVYQDGGNNNKDLNETFIRRETATYTVVGIIKPLIRQSLYSTISFLDESKLDSTDRVNASVVLNKIKNSLYTHAQEIAEQNNIDSVYFNDNLLRYYGVSKSDNFKQTFIGLLAIIMGIVIIGAVALIYNSFAISVGERSRYLGMLSSVGATKRQKRNSIFFESAVIGLVSIPLGILSGLGGLGLTFLFINQNMLLTNTNEKLLMKVTPESLLLACAVSILTIFISTYLPARRASKVSAIDAIRQTADIKIKGKTVKTSKLVRMLFGIEGEIGLKNLKRNRGRYKATVFSIVTSIILFLSISFFIEHFIKSVELTHRGINYDIKVLDLREDAELKDWLNDRNEITEYAFVREINGTTTWQKEEMVPQKLREELEKDMESDNNYVDDAYAKGKYSFNLYISSLDDEALKAYAETVGADFTELIDPNRLSGILVNKTSYRDYETGKYVETKTTEAKAGDKLDVLSVTIDVENTEEEYIDRIEIAALADERPMGIYDLGISGLSIIVSEATLERLAQETGIDVQQTNLYIKSTDPQATREALEQRTDSNIYNTYESREKGEKILLFVSIFTYGFITLITLISIANIFNTISTSIALRRREFAMLKSIGMTPKGFNKMINYESIFYGLKALLYSLPISGIVMVLLYRAFSRSFDYEFTLPWRSILIAMVSVFIIVGSAMFYSSAKIKKENILDALKQENI</sequence>
<dbReference type="InterPro" id="IPR003838">
    <property type="entry name" value="ABC3_permease_C"/>
</dbReference>
<dbReference type="PANTHER" id="PTHR30572:SF4">
    <property type="entry name" value="ABC TRANSPORTER PERMEASE YTRF"/>
    <property type="match status" value="1"/>
</dbReference>
<evidence type="ECO:0000256" key="1">
    <source>
        <dbReference type="ARBA" id="ARBA00004651"/>
    </source>
</evidence>
<evidence type="ECO:0000256" key="5">
    <source>
        <dbReference type="ARBA" id="ARBA00023136"/>
    </source>
</evidence>
<feature type="transmembrane region" description="Helical" evidence="7">
    <location>
        <begin position="784"/>
        <end position="803"/>
    </location>
</feature>
<keyword evidence="4 7" id="KW-1133">Transmembrane helix</keyword>
<comment type="similarity">
    <text evidence="6">Belongs to the ABC-4 integral membrane protein family.</text>
</comment>
<dbReference type="EMBL" id="CP003065">
    <property type="protein sequence ID" value="AEV68647.1"/>
    <property type="molecule type" value="Genomic_DNA"/>
</dbReference>
<keyword evidence="3 7" id="KW-0812">Transmembrane</keyword>
<feature type="transmembrane region" description="Helical" evidence="7">
    <location>
        <begin position="318"/>
        <end position="349"/>
    </location>
</feature>
<evidence type="ECO:0000256" key="3">
    <source>
        <dbReference type="ARBA" id="ARBA00022692"/>
    </source>
</evidence>
<feature type="domain" description="ABC3 transporter permease C-terminal" evidence="8">
    <location>
        <begin position="729"/>
        <end position="845"/>
    </location>
</feature>
<evidence type="ECO:0000256" key="7">
    <source>
        <dbReference type="SAM" id="Phobius"/>
    </source>
</evidence>
<dbReference type="InterPro" id="IPR050250">
    <property type="entry name" value="Macrolide_Exporter_MacB"/>
</dbReference>
<protein>
    <submittedName>
        <fullName evidence="10">ABC-type transport system, involved in lipoprotein release, permease component</fullName>
    </submittedName>
</protein>
<dbReference type="GO" id="GO:0022857">
    <property type="term" value="F:transmembrane transporter activity"/>
    <property type="evidence" value="ECO:0007669"/>
    <property type="project" value="TreeGrafter"/>
</dbReference>
<dbReference type="AlphaFoldDB" id="G8LW43"/>
<accession>G8LW43</accession>
<gene>
    <name evidence="10" type="ordered locus">Clocl_2049</name>
</gene>
<dbReference type="OrthoDB" id="9793166at2"/>
<evidence type="ECO:0000313" key="11">
    <source>
        <dbReference type="Proteomes" id="UP000005435"/>
    </source>
</evidence>
<proteinExistence type="inferred from homology"/>
<dbReference type="Pfam" id="PF02687">
    <property type="entry name" value="FtsX"/>
    <property type="match status" value="2"/>
</dbReference>
<keyword evidence="2" id="KW-1003">Cell membrane</keyword>
<dbReference type="STRING" id="720554.Clocl_2049"/>
<dbReference type="KEGG" id="ccl:Clocl_2049"/>
<dbReference type="RefSeq" id="WP_014255227.1">
    <property type="nucleotide sequence ID" value="NC_016627.1"/>
</dbReference>
<reference evidence="11" key="1">
    <citation type="submission" date="2011-12" db="EMBL/GenBank/DDBJ databases">
        <title>Complete sequence of Clostridium clariflavum DSM 19732.</title>
        <authorList>
            <consortium name="US DOE Joint Genome Institute"/>
            <person name="Lucas S."/>
            <person name="Han J."/>
            <person name="Lapidus A."/>
            <person name="Cheng J.-F."/>
            <person name="Goodwin L."/>
            <person name="Pitluck S."/>
            <person name="Peters L."/>
            <person name="Teshima H."/>
            <person name="Detter J.C."/>
            <person name="Han C."/>
            <person name="Tapia R."/>
            <person name="Land M."/>
            <person name="Hauser L."/>
            <person name="Kyrpides N."/>
            <person name="Ivanova N."/>
            <person name="Pagani I."/>
            <person name="Kitzmiller T."/>
            <person name="Lynd L."/>
            <person name="Izquierdo J."/>
            <person name="Woyke T."/>
        </authorList>
    </citation>
    <scope>NUCLEOTIDE SEQUENCE [LARGE SCALE GENOMIC DNA]</scope>
    <source>
        <strain evidence="11">DSM 19732 / NBRC 101661 / EBR45</strain>
    </source>
</reference>
<evidence type="ECO:0000256" key="6">
    <source>
        <dbReference type="ARBA" id="ARBA00038076"/>
    </source>
</evidence>
<name>G8LW43_ACECE</name>
<comment type="subcellular location">
    <subcellularLocation>
        <location evidence="1">Cell membrane</location>
        <topology evidence="1">Multi-pass membrane protein</topology>
    </subcellularLocation>
</comment>
<evidence type="ECO:0000259" key="8">
    <source>
        <dbReference type="Pfam" id="PF02687"/>
    </source>
</evidence>
<dbReference type="HOGENOM" id="CLU_010964_2_0_9"/>
<reference evidence="10 11" key="2">
    <citation type="journal article" date="2012" name="Stand. Genomic Sci.">
        <title>Complete Genome Sequence of Clostridium clariflavum DSM 19732.</title>
        <authorList>
            <person name="Izquierdo J.A."/>
            <person name="Goodwin L."/>
            <person name="Davenport K.W."/>
            <person name="Teshima H."/>
            <person name="Bruce D."/>
            <person name="Detter C."/>
            <person name="Tapia R."/>
            <person name="Han S."/>
            <person name="Land M."/>
            <person name="Hauser L."/>
            <person name="Jeffries C.D."/>
            <person name="Han J."/>
            <person name="Pitluck S."/>
            <person name="Nolan M."/>
            <person name="Chen A."/>
            <person name="Huntemann M."/>
            <person name="Mavromatis K."/>
            <person name="Mikhailova N."/>
            <person name="Liolios K."/>
            <person name="Woyke T."/>
            <person name="Lynd L.R."/>
        </authorList>
    </citation>
    <scope>NUCLEOTIDE SEQUENCE [LARGE SCALE GENOMIC DNA]</scope>
    <source>
        <strain evidence="11">DSM 19732 / NBRC 101661 / EBR45</strain>
    </source>
</reference>
<feature type="transmembrane region" description="Helical" evidence="7">
    <location>
        <begin position="369"/>
        <end position="387"/>
    </location>
</feature>
<dbReference type="InterPro" id="IPR025857">
    <property type="entry name" value="MacB_PCD"/>
</dbReference>
<dbReference type="GO" id="GO:0005886">
    <property type="term" value="C:plasma membrane"/>
    <property type="evidence" value="ECO:0007669"/>
    <property type="project" value="UniProtKB-SubCell"/>
</dbReference>
<keyword evidence="11" id="KW-1185">Reference proteome</keyword>
<dbReference type="Proteomes" id="UP000005435">
    <property type="component" value="Chromosome"/>
</dbReference>
<evidence type="ECO:0000259" key="9">
    <source>
        <dbReference type="Pfam" id="PF12704"/>
    </source>
</evidence>
<feature type="transmembrane region" description="Helical" evidence="7">
    <location>
        <begin position="20"/>
        <end position="44"/>
    </location>
</feature>
<evidence type="ECO:0000256" key="4">
    <source>
        <dbReference type="ARBA" id="ARBA00022989"/>
    </source>
</evidence>
<feature type="transmembrane region" description="Helical" evidence="7">
    <location>
        <begin position="444"/>
        <end position="463"/>
    </location>
</feature>
<organism evidence="10 11">
    <name type="scientific">Acetivibrio clariflavus (strain DSM 19732 / NBRC 101661 / EBR45)</name>
    <name type="common">Clostridium clariflavum</name>
    <dbReference type="NCBI Taxonomy" id="720554"/>
    <lineage>
        <taxon>Bacteria</taxon>
        <taxon>Bacillati</taxon>
        <taxon>Bacillota</taxon>
        <taxon>Clostridia</taxon>
        <taxon>Eubacteriales</taxon>
        <taxon>Oscillospiraceae</taxon>
        <taxon>Acetivibrio</taxon>
    </lineage>
</organism>
<feature type="transmembrane region" description="Helical" evidence="7">
    <location>
        <begin position="815"/>
        <end position="835"/>
    </location>
</feature>
<dbReference type="eggNOG" id="COG0577">
    <property type="taxonomic scope" value="Bacteria"/>
</dbReference>
<keyword evidence="5 7" id="KW-0472">Membrane</keyword>
<feature type="domain" description="ABC3 transporter permease C-terminal" evidence="8">
    <location>
        <begin position="273"/>
        <end position="396"/>
    </location>
</feature>
<feature type="transmembrane region" description="Helical" evidence="7">
    <location>
        <begin position="267"/>
        <end position="290"/>
    </location>
</feature>
<evidence type="ECO:0000256" key="2">
    <source>
        <dbReference type="ARBA" id="ARBA00022475"/>
    </source>
</evidence>
<dbReference type="PANTHER" id="PTHR30572">
    <property type="entry name" value="MEMBRANE COMPONENT OF TRANSPORTER-RELATED"/>
    <property type="match status" value="1"/>
</dbReference>
<feature type="domain" description="MacB-like periplasmic core" evidence="9">
    <location>
        <begin position="19"/>
        <end position="194"/>
    </location>
</feature>
<evidence type="ECO:0000313" key="10">
    <source>
        <dbReference type="EMBL" id="AEV68647.1"/>
    </source>
</evidence>
<keyword evidence="10" id="KW-0449">Lipoprotein</keyword>